<evidence type="ECO:0000313" key="1">
    <source>
        <dbReference type="EMBL" id="AEH07395.1"/>
    </source>
</evidence>
<name>F8ALU4_METOI</name>
<evidence type="ECO:0000313" key="2">
    <source>
        <dbReference type="Proteomes" id="UP000009296"/>
    </source>
</evidence>
<sequence length="124" mass="13556">MEITALTGISPTNISGLVKNHVKTFNLKNFSNILALTSLDIGDYVFITDVSKEDIIPGTEGIVAQIKKLSICSQKENPMYFEEIDTVVAKVQFEVVGYGICIDAVNNDVLNPTMVVVKIKSIYG</sequence>
<dbReference type="EMBL" id="CP002792">
    <property type="protein sequence ID" value="AEH07395.1"/>
    <property type="molecule type" value="Genomic_DNA"/>
</dbReference>
<accession>F8ALU4</accession>
<keyword evidence="2" id="KW-1185">Reference proteome</keyword>
<proteinExistence type="predicted"/>
<organism evidence="1 2">
    <name type="scientific">Methanothermococcus okinawensis (strain DSM 14208 / JCM 11175 / IH1)</name>
    <dbReference type="NCBI Taxonomy" id="647113"/>
    <lineage>
        <taxon>Archaea</taxon>
        <taxon>Methanobacteriati</taxon>
        <taxon>Methanobacteriota</taxon>
        <taxon>Methanomada group</taxon>
        <taxon>Methanococci</taxon>
        <taxon>Methanococcales</taxon>
        <taxon>Methanococcaceae</taxon>
        <taxon>Methanothermococcus</taxon>
    </lineage>
</organism>
<dbReference type="eggNOG" id="arCOG04420">
    <property type="taxonomic scope" value="Archaea"/>
</dbReference>
<dbReference type="STRING" id="647113.Metok_1430"/>
<dbReference type="RefSeq" id="WP_013867577.1">
    <property type="nucleotide sequence ID" value="NC_015636.1"/>
</dbReference>
<dbReference type="KEGG" id="mok:Metok_1430"/>
<dbReference type="Pfam" id="PF04322">
    <property type="entry name" value="DUF473"/>
    <property type="match status" value="1"/>
</dbReference>
<dbReference type="AlphaFoldDB" id="F8ALU4"/>
<dbReference type="Proteomes" id="UP000009296">
    <property type="component" value="Chromosome"/>
</dbReference>
<gene>
    <name evidence="1" type="ordered locus">Metok_1430</name>
</gene>
<dbReference type="OrthoDB" id="49941at2157"/>
<reference evidence="1" key="1">
    <citation type="submission" date="2011-05" db="EMBL/GenBank/DDBJ databases">
        <title>Complete sequence of chromosome of Methanothermococcus okinawensis IH1.</title>
        <authorList>
            <consortium name="US DOE Joint Genome Institute"/>
            <person name="Lucas S."/>
            <person name="Han J."/>
            <person name="Lapidus A."/>
            <person name="Cheng J.-F."/>
            <person name="Goodwin L."/>
            <person name="Pitluck S."/>
            <person name="Peters L."/>
            <person name="Mikhailova N."/>
            <person name="Held B."/>
            <person name="Han C."/>
            <person name="Tapia R."/>
            <person name="Land M."/>
            <person name="Hauser L."/>
            <person name="Kyrpides N."/>
            <person name="Ivanova N."/>
            <person name="Pagani I."/>
            <person name="Sieprawska-Lupa M."/>
            <person name="Takai K."/>
            <person name="Miyazaki J."/>
            <person name="Whitman W."/>
            <person name="Woyke T."/>
        </authorList>
    </citation>
    <scope>NUCLEOTIDE SEQUENCE</scope>
    <source>
        <strain evidence="1">IH1</strain>
    </source>
</reference>
<dbReference type="InterPro" id="IPR007417">
    <property type="entry name" value="DUF473"/>
</dbReference>
<dbReference type="GeneID" id="10773587"/>
<protein>
    <submittedName>
        <fullName evidence="1">Uncharacterized protein</fullName>
    </submittedName>
</protein>
<dbReference type="HOGENOM" id="CLU_144580_2_0_2"/>